<comment type="caution">
    <text evidence="1">The sequence shown here is derived from an EMBL/GenBank/DDBJ whole genome shotgun (WGS) entry which is preliminary data.</text>
</comment>
<proteinExistence type="predicted"/>
<sequence>MLDATPYSDCDRNSFPPDSPYLVDSDQMLFGPLDIDDQRRPDTHYAFPWDPLAVPSSPHPIPSYSASPASTSSQLEFGVSPPSSDLSFSPGSFPGFSDMSPTFLEFEEHNLYSNWLVDDLPASSSSAPIAISSSEQPVNSFVAYNDNPLYAKLGSFSPSLDYAALHPLPRSVEDAPVASISPPQISQPQWASNLWTSSTASRPTASPMPQLLYPPSAEDNFATQRPRSHRSTASAHSIFQSASAPSGVHMRSPAQARPYSRRAESVSVADDHDATVRRKRRVEDPEERSPSAERTRPSDASPQKSLLRPPKLAPSAWQLYFTDWIQRHQASSTRKLNVAQAAKEAGVEYARLSHEEKEPYKRRSLAMKEIRERDHAAYMHSLTPDDIKRENAFRAAQRKAGKSRKGNIKDPNAPKKPLSAYFMFLQRIRSDPELVREVFGDETETTKQSVLAAGKWRSMTDDERKPFLAQAEQEKLEYEAARKLYEEGTTGYGTSISFSVLPESPFQSTPAIPIRPLRTVKAEPHGSESESDSFYE</sequence>
<keyword evidence="2" id="KW-1185">Reference proteome</keyword>
<reference evidence="1" key="2">
    <citation type="journal article" date="2022" name="New Phytol.">
        <title>Evolutionary transition to the ectomycorrhizal habit in the genomes of a hyperdiverse lineage of mushroom-forming fungi.</title>
        <authorList>
            <person name="Looney B."/>
            <person name="Miyauchi S."/>
            <person name="Morin E."/>
            <person name="Drula E."/>
            <person name="Courty P.E."/>
            <person name="Kohler A."/>
            <person name="Kuo A."/>
            <person name="LaButti K."/>
            <person name="Pangilinan J."/>
            <person name="Lipzen A."/>
            <person name="Riley R."/>
            <person name="Andreopoulos W."/>
            <person name="He G."/>
            <person name="Johnson J."/>
            <person name="Nolan M."/>
            <person name="Tritt A."/>
            <person name="Barry K.W."/>
            <person name="Grigoriev I.V."/>
            <person name="Nagy L.G."/>
            <person name="Hibbett D."/>
            <person name="Henrissat B."/>
            <person name="Matheny P.B."/>
            <person name="Labbe J."/>
            <person name="Martin F.M."/>
        </authorList>
    </citation>
    <scope>NUCLEOTIDE SEQUENCE</scope>
    <source>
        <strain evidence="1">HHB10654</strain>
    </source>
</reference>
<protein>
    <submittedName>
        <fullName evidence="1">Uncharacterized protein</fullName>
    </submittedName>
</protein>
<name>A0ACB8TJI4_9AGAM</name>
<evidence type="ECO:0000313" key="2">
    <source>
        <dbReference type="Proteomes" id="UP000814140"/>
    </source>
</evidence>
<gene>
    <name evidence="1" type="ORF">BV25DRAFT_1791526</name>
</gene>
<accession>A0ACB8TJI4</accession>
<evidence type="ECO:0000313" key="1">
    <source>
        <dbReference type="EMBL" id="KAI0068577.1"/>
    </source>
</evidence>
<reference evidence="1" key="1">
    <citation type="submission" date="2021-03" db="EMBL/GenBank/DDBJ databases">
        <authorList>
            <consortium name="DOE Joint Genome Institute"/>
            <person name="Ahrendt S."/>
            <person name="Looney B.P."/>
            <person name="Miyauchi S."/>
            <person name="Morin E."/>
            <person name="Drula E."/>
            <person name="Courty P.E."/>
            <person name="Chicoki N."/>
            <person name="Fauchery L."/>
            <person name="Kohler A."/>
            <person name="Kuo A."/>
            <person name="Labutti K."/>
            <person name="Pangilinan J."/>
            <person name="Lipzen A."/>
            <person name="Riley R."/>
            <person name="Andreopoulos W."/>
            <person name="He G."/>
            <person name="Johnson J."/>
            <person name="Barry K.W."/>
            <person name="Grigoriev I.V."/>
            <person name="Nagy L."/>
            <person name="Hibbett D."/>
            <person name="Henrissat B."/>
            <person name="Matheny P.B."/>
            <person name="Labbe J."/>
            <person name="Martin F."/>
        </authorList>
    </citation>
    <scope>NUCLEOTIDE SEQUENCE</scope>
    <source>
        <strain evidence="1">HHB10654</strain>
    </source>
</reference>
<organism evidence="1 2">
    <name type="scientific">Artomyces pyxidatus</name>
    <dbReference type="NCBI Taxonomy" id="48021"/>
    <lineage>
        <taxon>Eukaryota</taxon>
        <taxon>Fungi</taxon>
        <taxon>Dikarya</taxon>
        <taxon>Basidiomycota</taxon>
        <taxon>Agaricomycotina</taxon>
        <taxon>Agaricomycetes</taxon>
        <taxon>Russulales</taxon>
        <taxon>Auriscalpiaceae</taxon>
        <taxon>Artomyces</taxon>
    </lineage>
</organism>
<dbReference type="EMBL" id="MU277187">
    <property type="protein sequence ID" value="KAI0068577.1"/>
    <property type="molecule type" value="Genomic_DNA"/>
</dbReference>
<dbReference type="Proteomes" id="UP000814140">
    <property type="component" value="Unassembled WGS sequence"/>
</dbReference>